<feature type="compositionally biased region" description="Polar residues" evidence="1">
    <location>
        <begin position="972"/>
        <end position="1005"/>
    </location>
</feature>
<proteinExistence type="predicted"/>
<organism evidence="4 5">
    <name type="scientific">Ascobolus immersus RN42</name>
    <dbReference type="NCBI Taxonomy" id="1160509"/>
    <lineage>
        <taxon>Eukaryota</taxon>
        <taxon>Fungi</taxon>
        <taxon>Dikarya</taxon>
        <taxon>Ascomycota</taxon>
        <taxon>Pezizomycotina</taxon>
        <taxon>Pezizomycetes</taxon>
        <taxon>Pezizales</taxon>
        <taxon>Ascobolaceae</taxon>
        <taxon>Ascobolus</taxon>
    </lineage>
</organism>
<feature type="region of interest" description="Disordered" evidence="1">
    <location>
        <begin position="594"/>
        <end position="636"/>
    </location>
</feature>
<evidence type="ECO:0000313" key="4">
    <source>
        <dbReference type="EMBL" id="RPA72415.1"/>
    </source>
</evidence>
<keyword evidence="2" id="KW-1133">Transmembrane helix</keyword>
<dbReference type="AlphaFoldDB" id="A0A3N4HDT2"/>
<reference evidence="4 5" key="1">
    <citation type="journal article" date="2018" name="Nat. Ecol. Evol.">
        <title>Pezizomycetes genomes reveal the molecular basis of ectomycorrhizal truffle lifestyle.</title>
        <authorList>
            <person name="Murat C."/>
            <person name="Payen T."/>
            <person name="Noel B."/>
            <person name="Kuo A."/>
            <person name="Morin E."/>
            <person name="Chen J."/>
            <person name="Kohler A."/>
            <person name="Krizsan K."/>
            <person name="Balestrini R."/>
            <person name="Da Silva C."/>
            <person name="Montanini B."/>
            <person name="Hainaut M."/>
            <person name="Levati E."/>
            <person name="Barry K.W."/>
            <person name="Belfiori B."/>
            <person name="Cichocki N."/>
            <person name="Clum A."/>
            <person name="Dockter R.B."/>
            <person name="Fauchery L."/>
            <person name="Guy J."/>
            <person name="Iotti M."/>
            <person name="Le Tacon F."/>
            <person name="Lindquist E.A."/>
            <person name="Lipzen A."/>
            <person name="Malagnac F."/>
            <person name="Mello A."/>
            <person name="Molinier V."/>
            <person name="Miyauchi S."/>
            <person name="Poulain J."/>
            <person name="Riccioni C."/>
            <person name="Rubini A."/>
            <person name="Sitrit Y."/>
            <person name="Splivallo R."/>
            <person name="Traeger S."/>
            <person name="Wang M."/>
            <person name="Zifcakova L."/>
            <person name="Wipf D."/>
            <person name="Zambonelli A."/>
            <person name="Paolocci F."/>
            <person name="Nowrousian M."/>
            <person name="Ottonello S."/>
            <person name="Baldrian P."/>
            <person name="Spatafora J.W."/>
            <person name="Henrissat B."/>
            <person name="Nagy L.G."/>
            <person name="Aury J.M."/>
            <person name="Wincker P."/>
            <person name="Grigoriev I.V."/>
            <person name="Bonfante P."/>
            <person name="Martin F.M."/>
        </authorList>
    </citation>
    <scope>NUCLEOTIDE SEQUENCE [LARGE SCALE GENOMIC DNA]</scope>
    <source>
        <strain evidence="4 5">RN42</strain>
    </source>
</reference>
<feature type="transmembrane region" description="Helical" evidence="2">
    <location>
        <begin position="36"/>
        <end position="57"/>
    </location>
</feature>
<accession>A0A3N4HDT2</accession>
<dbReference type="EMBL" id="ML119862">
    <property type="protein sequence ID" value="RPA72415.1"/>
    <property type="molecule type" value="Genomic_DNA"/>
</dbReference>
<protein>
    <recommendedName>
        <fullName evidence="3">C2H2-type domain-containing protein</fullName>
    </recommendedName>
</protein>
<feature type="compositionally biased region" description="Polar residues" evidence="1">
    <location>
        <begin position="340"/>
        <end position="349"/>
    </location>
</feature>
<feature type="region of interest" description="Disordered" evidence="1">
    <location>
        <begin position="82"/>
        <end position="119"/>
    </location>
</feature>
<keyword evidence="2" id="KW-0472">Membrane</keyword>
<dbReference type="PROSITE" id="PS00028">
    <property type="entry name" value="ZINC_FINGER_C2H2_1"/>
    <property type="match status" value="1"/>
</dbReference>
<sequence length="1215" mass="135743">MLLSCPSGVGMTMVATPVVDGRDHRHSSRSFVSTDLPITTILTVWITVLLLFFLWHFHHLLLSQHASFLQYRQQQQLQSLHEARHSATSLPRNATPIPTTPKPVNSSTNSTTTSNNRLSSTLLDKPVHRGLDQFSWISRIRHQLSRWIQACAIRTRPVFWIVPGRECLLPTMAASTRRVARNAKQDEPRDWRTAWPMRVKDKRVQAQEVDKLNCPVVDLTVSTPYVPKLHLRMLLSQLAAWVLPEVPPADAIHAVARQLGIEAHLVEVLLCLDHSLRPSQQISSEVITTVVSFCLSLRKRLLPPLEQQAADDQLVEQPVQHTLMRTRTCTTLTPSISVRGLQNESSDSLSNRREPLPVSEVTHTVQSTRNRRRCQLRRKSRSVEKQPVKLAANGTPVGSALASKEEAPSHQLLLPLPTNEEKKTHSHLASPFLLQTTPNMSNASPPNIYQRPSIELVREALKLETACNPKASTLIHRINRVRIRYGQAEWEELREIYPTDITYEQADFSTLRRQFLALYEAWQREVMAPSPPPPELLGQRRRRATTALPPDYSPGPEPLPVALKDPVTPPRCLTSRLPPSAWLSSAGARLSTMFSRFPGMSPRTPTLDNQQQLPGGYPSSSSLDLPPPEPDLSDQEGFLPELSLILPAPEILEPASSPRRTKSLYSDDISGREPEPAWKFEAEDWPEFLQAPPITEDDEANRSLVFHRPEMSYYPHQPLFTSEYYRREESTGDDFGLGGHYRGSEEFSNEGFSSPAFAHPPVMASLTADQFNLLLTGMKDALRPTASKPAFKDVKGEIESLLLLVDPEDLAINLPTILEGAARTWWRDILTKTERETIIKDTTCKLFVTKLIEQFERQDEDPLSTVFENRFTTSRLKAGEDFFSWTMETTAILTAAGLDDARKVKTIYACLDSDLKNEFGPPGNRSMQEYIATIQTKAHVYRAKLLQQDQENRVQQAKVINDLVKVIRDTRGGSSNNPQLQNPVLQSQPQQPSNGPLSITVTSQTPTPFTGRPCHHCGGGHLDNACPSRPAVSRACRFCGQIHMDHSCPQRPAGFKNCSNCGGPHYFSVWPSATKQEPARSAAPPAFANMQVGQPSNVTQRAIQSAGFVQQPSSSSAPTSNANSRWMSPPQDSSLWTPTPTDNHRCGSCQASFPSHQALYGHTIVTGHQVDADHGDEAQHVQLIDFGFDDSDAFQDPVQSSYNELRMVLAGWDGF</sequence>
<keyword evidence="2" id="KW-0812">Transmembrane</keyword>
<evidence type="ECO:0000256" key="2">
    <source>
        <dbReference type="SAM" id="Phobius"/>
    </source>
</evidence>
<name>A0A3N4HDT2_ASCIM</name>
<dbReference type="InterPro" id="IPR013087">
    <property type="entry name" value="Znf_C2H2_type"/>
</dbReference>
<feature type="compositionally biased region" description="Low complexity" evidence="1">
    <location>
        <begin position="105"/>
        <end position="119"/>
    </location>
</feature>
<dbReference type="Proteomes" id="UP000275078">
    <property type="component" value="Unassembled WGS sequence"/>
</dbReference>
<feature type="region of interest" description="Disordered" evidence="1">
    <location>
        <begin position="340"/>
        <end position="406"/>
    </location>
</feature>
<feature type="region of interest" description="Disordered" evidence="1">
    <location>
        <begin position="970"/>
        <end position="1005"/>
    </location>
</feature>
<evidence type="ECO:0000259" key="3">
    <source>
        <dbReference type="PROSITE" id="PS00028"/>
    </source>
</evidence>
<feature type="region of interest" description="Disordered" evidence="1">
    <location>
        <begin position="1106"/>
        <end position="1141"/>
    </location>
</feature>
<feature type="compositionally biased region" description="Low complexity" evidence="1">
    <location>
        <begin position="1110"/>
        <end position="1124"/>
    </location>
</feature>
<feature type="compositionally biased region" description="Polar residues" evidence="1">
    <location>
        <begin position="1130"/>
        <end position="1141"/>
    </location>
</feature>
<gene>
    <name evidence="4" type="ORF">BJ508DRAFT_314746</name>
</gene>
<feature type="compositionally biased region" description="Polar residues" evidence="1">
    <location>
        <begin position="603"/>
        <end position="613"/>
    </location>
</feature>
<evidence type="ECO:0000313" key="5">
    <source>
        <dbReference type="Proteomes" id="UP000275078"/>
    </source>
</evidence>
<evidence type="ECO:0000256" key="1">
    <source>
        <dbReference type="SAM" id="MobiDB-lite"/>
    </source>
</evidence>
<feature type="compositionally biased region" description="Basic residues" evidence="1">
    <location>
        <begin position="369"/>
        <end position="380"/>
    </location>
</feature>
<feature type="region of interest" description="Disordered" evidence="1">
    <location>
        <begin position="649"/>
        <end position="676"/>
    </location>
</feature>
<keyword evidence="5" id="KW-1185">Reference proteome</keyword>
<dbReference type="STRING" id="1160509.A0A3N4HDT2"/>
<feature type="domain" description="C2H2-type" evidence="3">
    <location>
        <begin position="1146"/>
        <end position="1168"/>
    </location>
</feature>